<dbReference type="RefSeq" id="WP_305995613.1">
    <property type="nucleotide sequence ID" value="NZ_JAVALS010000002.1"/>
</dbReference>
<evidence type="ECO:0000313" key="1">
    <source>
        <dbReference type="EMBL" id="MDP5226570.1"/>
    </source>
</evidence>
<sequence>MDSRFRAAQAAASVIARHGRRLAGLPGTHLGRVVAPGRAFSELGTWHYWWQAHYVDALLDAARRERAPHGPHARLARRVIRTIRLHNAFRYVNSYTDDMAWLGLAAQRLEALDPGVRLGPLHRVIARELEAASTPELGGGSWWSRDRDFKNTPATAPVSLYFARAGRTARARGLVDWLVANLLDAESGLFLDGIHLNRDGGTTVAREIYSYNQGPVLGTLLALGTREDLARAEALVHAVAEHLTRPDGTLITHGPGDGGLFTGILARYLALAALDERLTTAVRGTARSLVTATAGAFWAGRERVADAWVFPGASDVELSSQLQAWMSLEAAARLNESN</sequence>
<dbReference type="PANTHER" id="PTHR47791">
    <property type="entry name" value="MEIOTICALLY UP-REGULATED GENE 191 PROTEIN"/>
    <property type="match status" value="1"/>
</dbReference>
<dbReference type="GO" id="GO:0016787">
    <property type="term" value="F:hydrolase activity"/>
    <property type="evidence" value="ECO:0007669"/>
    <property type="project" value="UniProtKB-KW"/>
</dbReference>
<keyword evidence="1" id="KW-0378">Hydrolase</keyword>
<dbReference type="EMBL" id="JAVALS010000002">
    <property type="protein sequence ID" value="MDP5226570.1"/>
    <property type="molecule type" value="Genomic_DNA"/>
</dbReference>
<dbReference type="Gene3D" id="1.50.10.20">
    <property type="match status" value="1"/>
</dbReference>
<organism evidence="1 2">
    <name type="scientific">Arthrobacter horti</name>
    <dbReference type="NCBI Taxonomy" id="3068273"/>
    <lineage>
        <taxon>Bacteria</taxon>
        <taxon>Bacillati</taxon>
        <taxon>Actinomycetota</taxon>
        <taxon>Actinomycetes</taxon>
        <taxon>Micrococcales</taxon>
        <taxon>Micrococcaceae</taxon>
        <taxon>Arthrobacter</taxon>
    </lineage>
</organism>
<dbReference type="Pfam" id="PF03663">
    <property type="entry name" value="Glyco_hydro_76"/>
    <property type="match status" value="1"/>
</dbReference>
<proteinExistence type="predicted"/>
<comment type="caution">
    <text evidence="1">The sequence shown here is derived from an EMBL/GenBank/DDBJ whole genome shotgun (WGS) entry which is preliminary data.</text>
</comment>
<accession>A0ABT9ILY4</accession>
<protein>
    <submittedName>
        <fullName evidence="1">Glycoside hydrolase family 76 protein</fullName>
    </submittedName>
</protein>
<reference evidence="1 2" key="1">
    <citation type="submission" date="2023-08" db="EMBL/GenBank/DDBJ databases">
        <title>Arthrobacter horti sp. nov., isolated from forest soil.</title>
        <authorList>
            <person name="Park M."/>
        </authorList>
    </citation>
    <scope>NUCLEOTIDE SEQUENCE [LARGE SCALE GENOMIC DNA]</scope>
    <source>
        <strain evidence="1 2">YJM1</strain>
    </source>
</reference>
<name>A0ABT9ILY4_9MICC</name>
<evidence type="ECO:0000313" key="2">
    <source>
        <dbReference type="Proteomes" id="UP001232725"/>
    </source>
</evidence>
<dbReference type="SUPFAM" id="SSF48208">
    <property type="entry name" value="Six-hairpin glycosidases"/>
    <property type="match status" value="1"/>
</dbReference>
<dbReference type="InterPro" id="IPR005198">
    <property type="entry name" value="Glyco_hydro_76"/>
</dbReference>
<keyword evidence="2" id="KW-1185">Reference proteome</keyword>
<gene>
    <name evidence="1" type="ORF">Q9R02_05310</name>
</gene>
<dbReference type="InterPro" id="IPR008928">
    <property type="entry name" value="6-hairpin_glycosidase_sf"/>
</dbReference>
<dbReference type="Proteomes" id="UP001232725">
    <property type="component" value="Unassembled WGS sequence"/>
</dbReference>
<dbReference type="InterPro" id="IPR053169">
    <property type="entry name" value="MUG_Protein"/>
</dbReference>
<dbReference type="PANTHER" id="PTHR47791:SF3">
    <property type="entry name" value="MEIOTICALLY UP-REGULATED GENE 191 PROTEIN"/>
    <property type="match status" value="1"/>
</dbReference>